<protein>
    <submittedName>
        <fullName evidence="1">Uncharacterized protein</fullName>
    </submittedName>
</protein>
<dbReference type="AlphaFoldDB" id="A0A2C5YDS7"/>
<sequence length="125" mass="14283">MQFRTLRHHPFLKMSKKNPIAIDLTDESGAARHSGRPRRCLLYIKSDEDCKRLEKGSEELGLALELLKITIGKTREKAAEHPKVLDGIIQSYYNHFLQLANFLSTRNQAVLTRRPFLSANLAPRA</sequence>
<comment type="caution">
    <text evidence="1">The sequence shown here is derived from an EMBL/GenBank/DDBJ whole genome shotgun (WGS) entry which is preliminary data.</text>
</comment>
<name>A0A2C5YDS7_9HYPO</name>
<gene>
    <name evidence="1" type="ORF">CDD81_1490</name>
</gene>
<accession>A0A2C5YDS7</accession>
<organism evidence="1 2">
    <name type="scientific">Ophiocordyceps australis</name>
    <dbReference type="NCBI Taxonomy" id="1399860"/>
    <lineage>
        <taxon>Eukaryota</taxon>
        <taxon>Fungi</taxon>
        <taxon>Dikarya</taxon>
        <taxon>Ascomycota</taxon>
        <taxon>Pezizomycotina</taxon>
        <taxon>Sordariomycetes</taxon>
        <taxon>Hypocreomycetidae</taxon>
        <taxon>Hypocreales</taxon>
        <taxon>Ophiocordycipitaceae</taxon>
        <taxon>Ophiocordyceps</taxon>
    </lineage>
</organism>
<proteinExistence type="predicted"/>
<reference evidence="1 2" key="1">
    <citation type="submission" date="2017-06" db="EMBL/GenBank/DDBJ databases">
        <title>Ant-infecting Ophiocordyceps genomes reveal a high diversity of potential behavioral manipulation genes and a possible major role for enterotoxins.</title>
        <authorList>
            <person name="De Bekker C."/>
            <person name="Evans H.C."/>
            <person name="Brachmann A."/>
            <person name="Hughes D.P."/>
        </authorList>
    </citation>
    <scope>NUCLEOTIDE SEQUENCE [LARGE SCALE GENOMIC DNA]</scope>
    <source>
        <strain evidence="1 2">Map64</strain>
    </source>
</reference>
<evidence type="ECO:0000313" key="2">
    <source>
        <dbReference type="Proteomes" id="UP000226192"/>
    </source>
</evidence>
<keyword evidence="2" id="KW-1185">Reference proteome</keyword>
<evidence type="ECO:0000313" key="1">
    <source>
        <dbReference type="EMBL" id="PHH65763.1"/>
    </source>
</evidence>
<dbReference type="Proteomes" id="UP000226192">
    <property type="component" value="Unassembled WGS sequence"/>
</dbReference>
<dbReference type="EMBL" id="NJET01000014">
    <property type="protein sequence ID" value="PHH65763.1"/>
    <property type="molecule type" value="Genomic_DNA"/>
</dbReference>